<dbReference type="EMBL" id="LNRQ01000004">
    <property type="protein sequence ID" value="KZM96642.1"/>
    <property type="molecule type" value="Genomic_DNA"/>
</dbReference>
<dbReference type="AlphaFoldDB" id="A0A162A5Y1"/>
<evidence type="ECO:0000313" key="3">
    <source>
        <dbReference type="EMBL" id="WOG95380.1"/>
    </source>
</evidence>
<feature type="chain" id="PRO_5007831385" description="Glycine-rich protein" evidence="1">
    <location>
        <begin position="19"/>
        <end position="105"/>
    </location>
</feature>
<accession>A0A162A5Y1</accession>
<evidence type="ECO:0000313" key="4">
    <source>
        <dbReference type="Proteomes" id="UP000077755"/>
    </source>
</evidence>
<dbReference type="PROSITE" id="PS51257">
    <property type="entry name" value="PROKAR_LIPOPROTEIN"/>
    <property type="match status" value="1"/>
</dbReference>
<reference evidence="2" key="1">
    <citation type="journal article" date="2016" name="Nat. Genet.">
        <title>A high-quality carrot genome assembly provides new insights into carotenoid accumulation and asterid genome evolution.</title>
        <authorList>
            <person name="Iorizzo M."/>
            <person name="Ellison S."/>
            <person name="Senalik D."/>
            <person name="Zeng P."/>
            <person name="Satapoomin P."/>
            <person name="Huang J."/>
            <person name="Bowman M."/>
            <person name="Iovene M."/>
            <person name="Sanseverino W."/>
            <person name="Cavagnaro P."/>
            <person name="Yildiz M."/>
            <person name="Macko-Podgorni A."/>
            <person name="Moranska E."/>
            <person name="Grzebelus E."/>
            <person name="Grzebelus D."/>
            <person name="Ashrafi H."/>
            <person name="Zheng Z."/>
            <person name="Cheng S."/>
            <person name="Spooner D."/>
            <person name="Van Deynze A."/>
            <person name="Simon P."/>
        </authorList>
    </citation>
    <scope>NUCLEOTIDE SEQUENCE [LARGE SCALE GENOMIC DNA]</scope>
    <source>
        <tissue evidence="2">Leaf</tissue>
    </source>
</reference>
<evidence type="ECO:0000256" key="1">
    <source>
        <dbReference type="SAM" id="SignalP"/>
    </source>
</evidence>
<dbReference type="Gramene" id="KZM96642">
    <property type="protein sequence ID" value="KZM96642"/>
    <property type="gene ID" value="DCAR_015996"/>
</dbReference>
<evidence type="ECO:0000313" key="2">
    <source>
        <dbReference type="EMBL" id="KZM96642.1"/>
    </source>
</evidence>
<sequence>MKTFSVVYCCLIFVIVNGVLLGGPGGGAGGCVGNPGGLGGYYGGMPGWGGPGGYGSPAHRPVEGVEDMEVVLVLVKAEVVHIQCQILMIQGAEIFKWLRFLLDTI</sequence>
<name>A0A162A5Y1_DAUCS</name>
<organism evidence="2">
    <name type="scientific">Daucus carota subsp. sativus</name>
    <name type="common">Carrot</name>
    <dbReference type="NCBI Taxonomy" id="79200"/>
    <lineage>
        <taxon>Eukaryota</taxon>
        <taxon>Viridiplantae</taxon>
        <taxon>Streptophyta</taxon>
        <taxon>Embryophyta</taxon>
        <taxon>Tracheophyta</taxon>
        <taxon>Spermatophyta</taxon>
        <taxon>Magnoliopsida</taxon>
        <taxon>eudicotyledons</taxon>
        <taxon>Gunneridae</taxon>
        <taxon>Pentapetalae</taxon>
        <taxon>asterids</taxon>
        <taxon>campanulids</taxon>
        <taxon>Apiales</taxon>
        <taxon>Apiaceae</taxon>
        <taxon>Apioideae</taxon>
        <taxon>Scandiceae</taxon>
        <taxon>Daucinae</taxon>
        <taxon>Daucus</taxon>
        <taxon>Daucus sect. Daucus</taxon>
    </lineage>
</organism>
<keyword evidence="4" id="KW-1185">Reference proteome</keyword>
<feature type="signal peptide" evidence="1">
    <location>
        <begin position="1"/>
        <end position="18"/>
    </location>
</feature>
<proteinExistence type="predicted"/>
<reference evidence="3" key="2">
    <citation type="submission" date="2022-03" db="EMBL/GenBank/DDBJ databases">
        <title>Draft title - Genomic analysis of global carrot germplasm unveils the trajectory of domestication and the origin of high carotenoid orange carrot.</title>
        <authorList>
            <person name="Iorizzo M."/>
            <person name="Ellison S."/>
            <person name="Senalik D."/>
            <person name="Macko-Podgorni A."/>
            <person name="Grzebelus D."/>
            <person name="Bostan H."/>
            <person name="Rolling W."/>
            <person name="Curaba J."/>
            <person name="Simon P."/>
        </authorList>
    </citation>
    <scope>NUCLEOTIDE SEQUENCE</scope>
    <source>
        <tissue evidence="3">Leaf</tissue>
    </source>
</reference>
<dbReference type="Proteomes" id="UP000077755">
    <property type="component" value="Chromosome 4"/>
</dbReference>
<dbReference type="EMBL" id="CP093346">
    <property type="protein sequence ID" value="WOG95380.1"/>
    <property type="molecule type" value="Genomic_DNA"/>
</dbReference>
<protein>
    <recommendedName>
        <fullName evidence="5">Glycine-rich protein</fullName>
    </recommendedName>
</protein>
<evidence type="ECO:0008006" key="5">
    <source>
        <dbReference type="Google" id="ProtNLM"/>
    </source>
</evidence>
<keyword evidence="1" id="KW-0732">Signal</keyword>
<gene>
    <name evidence="2" type="ORF">DCAR_015996</name>
    <name evidence="3" type="ORF">DCAR_0414696</name>
</gene>